<accession>B5GMF8</accession>
<organism evidence="1 2">
    <name type="scientific">Streptomyces clavuligerus</name>
    <dbReference type="NCBI Taxonomy" id="1901"/>
    <lineage>
        <taxon>Bacteria</taxon>
        <taxon>Bacillati</taxon>
        <taxon>Actinomycetota</taxon>
        <taxon>Actinomycetes</taxon>
        <taxon>Kitasatosporales</taxon>
        <taxon>Streptomycetaceae</taxon>
        <taxon>Streptomyces</taxon>
    </lineage>
</organism>
<dbReference type="PANTHER" id="PTHR37817:SF1">
    <property type="entry name" value="N-ACETYLTRANSFERASE EIS"/>
    <property type="match status" value="1"/>
</dbReference>
<gene>
    <name evidence="1" type="ORF">SCLAV_p0977</name>
</gene>
<dbReference type="RefSeq" id="WP_003952914.1">
    <property type="nucleotide sequence ID" value="NZ_CM000914.1"/>
</dbReference>
<dbReference type="Gene3D" id="3.30.1050.10">
    <property type="entry name" value="SCP2 sterol-binding domain"/>
    <property type="match status" value="1"/>
</dbReference>
<dbReference type="GO" id="GO:0034069">
    <property type="term" value="F:aminoglycoside N-acetyltransferase activity"/>
    <property type="evidence" value="ECO:0007669"/>
    <property type="project" value="TreeGrafter"/>
</dbReference>
<dbReference type="GeneID" id="93734071"/>
<dbReference type="SUPFAM" id="SSF55729">
    <property type="entry name" value="Acyl-CoA N-acyltransferases (Nat)"/>
    <property type="match status" value="1"/>
</dbReference>
<dbReference type="InterPro" id="IPR000182">
    <property type="entry name" value="GNAT_dom"/>
</dbReference>
<dbReference type="InterPro" id="IPR025559">
    <property type="entry name" value="Eis_dom"/>
</dbReference>
<evidence type="ECO:0000313" key="1">
    <source>
        <dbReference type="EMBL" id="EFG04464.2"/>
    </source>
</evidence>
<keyword evidence="1" id="KW-0808">Transferase</keyword>
<dbReference type="InterPro" id="IPR036527">
    <property type="entry name" value="SCP2_sterol-bd_dom_sf"/>
</dbReference>
<dbReference type="InterPro" id="IPR051554">
    <property type="entry name" value="Acetyltransferase_Eis"/>
</dbReference>
<reference evidence="1 2" key="1">
    <citation type="journal article" date="2010" name="Genome Biol. Evol.">
        <title>The sequence of a 1.8-mb bacterial linear plasmid reveals a rich evolutionary reservoir of secondary metabolic pathways.</title>
        <authorList>
            <person name="Medema M.H."/>
            <person name="Trefzer A."/>
            <person name="Kovalchuk A."/>
            <person name="van den Berg M."/>
            <person name="Mueller U."/>
            <person name="Heijne W."/>
            <person name="Wu L."/>
            <person name="Alam M.T."/>
            <person name="Ronning C.M."/>
            <person name="Nierman W.C."/>
            <person name="Bovenberg R.A.L."/>
            <person name="Breitling R."/>
            <person name="Takano E."/>
        </authorList>
    </citation>
    <scope>NUCLEOTIDE SEQUENCE [LARGE SCALE GENOMIC DNA]</scope>
    <source>
        <strain evidence="2">ATCC 27064 / DSM 738 / JCM 4710 / NBRC 13307 / NCIMB 12785 / NRRL 3585 / VKM Ac-602</strain>
        <plasmid evidence="1">pSCL4</plasmid>
    </source>
</reference>
<dbReference type="OrthoDB" id="8399956at2"/>
<protein>
    <submittedName>
        <fullName evidence="1">GCN5-related N-acetyltransferase</fullName>
    </submittedName>
</protein>
<keyword evidence="1" id="KW-0614">Plasmid</keyword>
<dbReference type="InterPro" id="IPR016181">
    <property type="entry name" value="Acyl_CoA_acyltransferase"/>
</dbReference>
<dbReference type="GO" id="GO:0030649">
    <property type="term" value="P:aminoglycoside antibiotic catabolic process"/>
    <property type="evidence" value="ECO:0007669"/>
    <property type="project" value="TreeGrafter"/>
</dbReference>
<dbReference type="KEGG" id="sclf:BB341_29030"/>
<dbReference type="AlphaFoldDB" id="B5GMF8"/>
<proteinExistence type="predicted"/>
<dbReference type="Proteomes" id="UP000002357">
    <property type="component" value="Plasmid pSCL4"/>
</dbReference>
<dbReference type="Pfam" id="PF17668">
    <property type="entry name" value="Acetyltransf_17"/>
    <property type="match status" value="1"/>
</dbReference>
<dbReference type="PROSITE" id="PS51186">
    <property type="entry name" value="GNAT"/>
    <property type="match status" value="1"/>
</dbReference>
<dbReference type="Pfam" id="PF13527">
    <property type="entry name" value="Acetyltransf_9"/>
    <property type="match status" value="1"/>
</dbReference>
<dbReference type="PANTHER" id="PTHR37817">
    <property type="entry name" value="N-ACETYLTRANSFERASE EIS"/>
    <property type="match status" value="1"/>
</dbReference>
<name>B5GMF8_STRCL</name>
<dbReference type="eggNOG" id="COG4552">
    <property type="taxonomic scope" value="Bacteria"/>
</dbReference>
<dbReference type="Gene3D" id="3.40.630.30">
    <property type="match status" value="2"/>
</dbReference>
<dbReference type="InterPro" id="IPR041380">
    <property type="entry name" value="Acetyltransf_17"/>
</dbReference>
<dbReference type="SUPFAM" id="SSF55718">
    <property type="entry name" value="SCP-like"/>
    <property type="match status" value="1"/>
</dbReference>
<keyword evidence="2" id="KW-1185">Reference proteome</keyword>
<dbReference type="Pfam" id="PF13530">
    <property type="entry name" value="SCP2_2"/>
    <property type="match status" value="1"/>
</dbReference>
<evidence type="ECO:0000313" key="2">
    <source>
        <dbReference type="Proteomes" id="UP000002357"/>
    </source>
</evidence>
<sequence>MIERGTLTDEFVRFNKASLRLHYGIHHSDATIQTKLGLAEPKGFLTVHDQEIVAGAVGYRWPITLRRHRALPAAGIGEIAVLPSHRRRGLLRALLREHLRESAEEGCAVAVLNASEGGIYGRFGYAPVTADCTHSWDTRGAGLRPSPSGPAPGYTVDMPGAELLRTVLPGLFAAYQRATPGELERSAPWWRARWDSPEAVGAAQDTHHVLVRAPDGTASGYACWHRPTAWSLGSGAGPVVVEELVALDHHTVRALLTCFAELDLCSEVILRRRPLADPVRRQLDDPRRMRVAEVNDRLWARVLDVPAVAEACLTLLDAPLTLLVHDTDGRPPAQWDIVPGADGPRCVGSVRRAVDLELAIDDLTAVLLGAATAPELAAVGRVVEHTDGSTLILARALAASSRPHCSTAF</sequence>
<dbReference type="EMBL" id="CM000914">
    <property type="protein sequence ID" value="EFG04464.2"/>
    <property type="molecule type" value="Genomic_DNA"/>
</dbReference>
<geneLocation type="plasmid" evidence="1 2">
    <name>pSCL4</name>
</geneLocation>